<feature type="compositionally biased region" description="Polar residues" evidence="1">
    <location>
        <begin position="269"/>
        <end position="278"/>
    </location>
</feature>
<feature type="compositionally biased region" description="Low complexity" evidence="1">
    <location>
        <begin position="81"/>
        <end position="91"/>
    </location>
</feature>
<feature type="compositionally biased region" description="Basic and acidic residues" evidence="1">
    <location>
        <begin position="279"/>
        <end position="290"/>
    </location>
</feature>
<dbReference type="AlphaFoldDB" id="A0AAE1CPT6"/>
<accession>A0AAE1CPT6</accession>
<feature type="compositionally biased region" description="Polar residues" evidence="1">
    <location>
        <begin position="308"/>
        <end position="325"/>
    </location>
</feature>
<protein>
    <submittedName>
        <fullName evidence="2">Uncharacterized protein</fullName>
    </submittedName>
</protein>
<feature type="compositionally biased region" description="Polar residues" evidence="1">
    <location>
        <begin position="377"/>
        <end position="399"/>
    </location>
</feature>
<feature type="compositionally biased region" description="Polar residues" evidence="1">
    <location>
        <begin position="497"/>
        <end position="507"/>
    </location>
</feature>
<name>A0AAE1CPT6_9GAST</name>
<gene>
    <name evidence="2" type="ORF">RRG08_016986</name>
</gene>
<feature type="region of interest" description="Disordered" evidence="1">
    <location>
        <begin position="1"/>
        <end position="539"/>
    </location>
</feature>
<feature type="compositionally biased region" description="Polar residues" evidence="1">
    <location>
        <begin position="351"/>
        <end position="363"/>
    </location>
</feature>
<organism evidence="2 3">
    <name type="scientific">Elysia crispata</name>
    <name type="common">lettuce slug</name>
    <dbReference type="NCBI Taxonomy" id="231223"/>
    <lineage>
        <taxon>Eukaryota</taxon>
        <taxon>Metazoa</taxon>
        <taxon>Spiralia</taxon>
        <taxon>Lophotrochozoa</taxon>
        <taxon>Mollusca</taxon>
        <taxon>Gastropoda</taxon>
        <taxon>Heterobranchia</taxon>
        <taxon>Euthyneura</taxon>
        <taxon>Panpulmonata</taxon>
        <taxon>Sacoglossa</taxon>
        <taxon>Placobranchoidea</taxon>
        <taxon>Plakobranchidae</taxon>
        <taxon>Elysia</taxon>
    </lineage>
</organism>
<feature type="compositionally biased region" description="Polar residues" evidence="1">
    <location>
        <begin position="117"/>
        <end position="126"/>
    </location>
</feature>
<feature type="compositionally biased region" description="Polar residues" evidence="1">
    <location>
        <begin position="465"/>
        <end position="475"/>
    </location>
</feature>
<feature type="compositionally biased region" description="Polar residues" evidence="1">
    <location>
        <begin position="190"/>
        <end position="206"/>
    </location>
</feature>
<dbReference type="Proteomes" id="UP001283361">
    <property type="component" value="Unassembled WGS sequence"/>
</dbReference>
<sequence length="746" mass="81011">MKRVQAMVSGKKKQCTKVSKPEISGPTDQTGRIVDSSGPGQPDGRATGSTAGVVKPGPRSPQPGTRRTVASLEASPSMARKGSASKIPASSPKKEGSIKRSSSPQKGRSRQDLELNSKPSKPSTKTPGLHLRITKKPSLKDKSRKSEADSSPTASSNGEDSDVKKRPGRSNSATSNSEREDRGKDFVQGDVNQNQTPAEGTAQTKPTALHTDGQRLGKESGQQIIENSSIQSRESSAPKAIDNEPRSRQPVPSSAVKVPPISPPGGGTANQTDLTQKSQSDKDNKDEPKQDQALPPPPLHGILKESKQLNNVQHNGASTQQQNQLVPDHEQHKYDQQQQVHGFSLNDGMKRQQQSGPQGNTRQPVYGENNCDGKAPSRSNSLQNRDRSSYQQPNYSTLPRKSALKKPVADGNPNRYNSLPRRVHNDHEPGGSFSGQQNNVDNCKSWGSLDRKTESDSGFGALDRSFSSTGSSNYSHYPAQHSMPPPTSHRQRKAWNSAPSDASNYAVISSRGRPQAAYPVASQPHHLARPDSVPPLGSKASLNGSGEVFYDAARPGSVPPHHPNNVYGYHSETEAERYGQSAFDRSHRAGSVPLGYESESAAYGYVHPSRRNHFDSDPVRYQRYHYPNTNRSSRGLRVHPDDERYRAGPGKKPIPRRHTVGTAHAAGNSIVNTGDSGHRYARFLQLEQHSFTLPPTVSLLSVYRESYCPGGWVAVVSPLPPRQDKINEVTAELGRPQATLASLTTM</sequence>
<evidence type="ECO:0000313" key="2">
    <source>
        <dbReference type="EMBL" id="KAK3726677.1"/>
    </source>
</evidence>
<feature type="compositionally biased region" description="Basic and acidic residues" evidence="1">
    <location>
        <begin position="138"/>
        <end position="148"/>
    </location>
</feature>
<feature type="compositionally biased region" description="Polar residues" evidence="1">
    <location>
        <begin position="220"/>
        <end position="235"/>
    </location>
</feature>
<proteinExistence type="predicted"/>
<dbReference type="EMBL" id="JAWDGP010007289">
    <property type="protein sequence ID" value="KAK3726677.1"/>
    <property type="molecule type" value="Genomic_DNA"/>
</dbReference>
<comment type="caution">
    <text evidence="2">The sequence shown here is derived from an EMBL/GenBank/DDBJ whole genome shotgun (WGS) entry which is preliminary data.</text>
</comment>
<evidence type="ECO:0000256" key="1">
    <source>
        <dbReference type="SAM" id="MobiDB-lite"/>
    </source>
</evidence>
<reference evidence="2" key="1">
    <citation type="journal article" date="2023" name="G3 (Bethesda)">
        <title>A reference genome for the long-term kleptoplast-retaining sea slug Elysia crispata morphotype clarki.</title>
        <authorList>
            <person name="Eastman K.E."/>
            <person name="Pendleton A.L."/>
            <person name="Shaikh M.A."/>
            <person name="Suttiyut T."/>
            <person name="Ogas R."/>
            <person name="Tomko P."/>
            <person name="Gavelis G."/>
            <person name="Widhalm J.R."/>
            <person name="Wisecaver J.H."/>
        </authorList>
    </citation>
    <scope>NUCLEOTIDE SEQUENCE</scope>
    <source>
        <strain evidence="2">ECLA1</strain>
    </source>
</reference>
<evidence type="ECO:0000313" key="3">
    <source>
        <dbReference type="Proteomes" id="UP001283361"/>
    </source>
</evidence>
<feature type="compositionally biased region" description="Polar residues" evidence="1">
    <location>
        <begin position="149"/>
        <end position="158"/>
    </location>
</feature>
<keyword evidence="3" id="KW-1185">Reference proteome</keyword>
<feature type="compositionally biased region" description="Basic and acidic residues" evidence="1">
    <location>
        <begin position="177"/>
        <end position="187"/>
    </location>
</feature>
<feature type="region of interest" description="Disordered" evidence="1">
    <location>
        <begin position="623"/>
        <end position="657"/>
    </location>
</feature>